<evidence type="ECO:0000256" key="4">
    <source>
        <dbReference type="ARBA" id="ARBA00022801"/>
    </source>
</evidence>
<dbReference type="InterPro" id="IPR017853">
    <property type="entry name" value="GH"/>
</dbReference>
<keyword evidence="4" id="KW-0378">Hydrolase</keyword>
<dbReference type="InParanoid" id="K1W873"/>
<reference evidence="6 7" key="1">
    <citation type="journal article" date="2012" name="BMC Genomics">
        <title>Sequencing the genome of Marssonina brunnea reveals fungus-poplar co-evolution.</title>
        <authorList>
            <person name="Zhu S."/>
            <person name="Cao Y.-Z."/>
            <person name="Jiang C."/>
            <person name="Tan B.-Y."/>
            <person name="Wang Z."/>
            <person name="Feng S."/>
            <person name="Zhang L."/>
            <person name="Su X.-H."/>
            <person name="Brejova B."/>
            <person name="Vinar T."/>
            <person name="Xu M."/>
            <person name="Wang M.-X."/>
            <person name="Zhang S.-G."/>
            <person name="Huang M.-R."/>
            <person name="Wu R."/>
            <person name="Zhou Y."/>
        </authorList>
    </citation>
    <scope>NUCLEOTIDE SEQUENCE [LARGE SCALE GENOMIC DNA]</scope>
    <source>
        <strain evidence="6 7">MB_m1</strain>
    </source>
</reference>
<proteinExistence type="inferred from homology"/>
<protein>
    <recommendedName>
        <fullName evidence="3">beta-N-acetylhexosaminidase</fullName>
        <ecNumber evidence="3">3.2.1.52</ecNumber>
    </recommendedName>
</protein>
<dbReference type="Pfam" id="PF00728">
    <property type="entry name" value="Glyco_hydro_20"/>
    <property type="match status" value="1"/>
</dbReference>
<dbReference type="OrthoDB" id="428480at2759"/>
<dbReference type="Gene3D" id="3.20.20.80">
    <property type="entry name" value="Glycosidases"/>
    <property type="match status" value="1"/>
</dbReference>
<evidence type="ECO:0000256" key="1">
    <source>
        <dbReference type="ARBA" id="ARBA00001231"/>
    </source>
</evidence>
<name>K1W873_MARBU</name>
<dbReference type="EC" id="3.2.1.52" evidence="3"/>
<feature type="domain" description="Glycoside hydrolase family 20 catalytic" evidence="5">
    <location>
        <begin position="182"/>
        <end position="266"/>
    </location>
</feature>
<comment type="similarity">
    <text evidence="2">Belongs to the glycosyl hydrolase 20 family.</text>
</comment>
<dbReference type="EMBL" id="JH921450">
    <property type="protein sequence ID" value="EKD13370.1"/>
    <property type="molecule type" value="Genomic_DNA"/>
</dbReference>
<dbReference type="HOGENOM" id="CLU_1023358_0_0_1"/>
<dbReference type="Proteomes" id="UP000006753">
    <property type="component" value="Unassembled WGS sequence"/>
</dbReference>
<organism evidence="6 7">
    <name type="scientific">Marssonina brunnea f. sp. multigermtubi (strain MB_m1)</name>
    <name type="common">Marssonina leaf spot fungus</name>
    <dbReference type="NCBI Taxonomy" id="1072389"/>
    <lineage>
        <taxon>Eukaryota</taxon>
        <taxon>Fungi</taxon>
        <taxon>Dikarya</taxon>
        <taxon>Ascomycota</taxon>
        <taxon>Pezizomycotina</taxon>
        <taxon>Leotiomycetes</taxon>
        <taxon>Helotiales</taxon>
        <taxon>Drepanopezizaceae</taxon>
        <taxon>Drepanopeziza</taxon>
    </lineage>
</organism>
<dbReference type="InterPro" id="IPR015883">
    <property type="entry name" value="Glyco_hydro_20_cat"/>
</dbReference>
<evidence type="ECO:0000259" key="5">
    <source>
        <dbReference type="Pfam" id="PF00728"/>
    </source>
</evidence>
<sequence>MKLFSGGLLAFFSSNLDTAARWVGIPTVTFEGSASKYSFSLKKLQSVVFDKNNKNAVNTKGDNLLPPTPRSFSNSFRANLLSSLDLAVPVLTGTSAARDSTFLSIGNLGEYLNAAGSTILEGYEVLHQSDRQRDCDHGAKSAWCLVGDNLDSTKRCLEPELRSGSAVDTPGFGGTRISGGIFRGHEVLDAAKHHYPPDFILEMCSYVSFFKQKKLHLHLSDSPTVNPELTKKEKLDFYSAFHLDFPDPAVTGLNKRVNESYDQADLERRQQT</sequence>
<dbReference type="GO" id="GO:0004563">
    <property type="term" value="F:beta-N-acetylhexosaminidase activity"/>
    <property type="evidence" value="ECO:0007669"/>
    <property type="project" value="UniProtKB-EC"/>
</dbReference>
<comment type="catalytic activity">
    <reaction evidence="1">
        <text>Hydrolysis of terminal non-reducing N-acetyl-D-hexosamine residues in N-acetyl-beta-D-hexosaminides.</text>
        <dbReference type="EC" id="3.2.1.52"/>
    </reaction>
</comment>
<accession>K1W873</accession>
<dbReference type="AlphaFoldDB" id="K1W873"/>
<evidence type="ECO:0000256" key="2">
    <source>
        <dbReference type="ARBA" id="ARBA00006285"/>
    </source>
</evidence>
<evidence type="ECO:0000313" key="6">
    <source>
        <dbReference type="EMBL" id="EKD13370.1"/>
    </source>
</evidence>
<evidence type="ECO:0000256" key="3">
    <source>
        <dbReference type="ARBA" id="ARBA00012663"/>
    </source>
</evidence>
<gene>
    <name evidence="6" type="ORF">MBM_08453</name>
</gene>
<dbReference type="KEGG" id="mbe:MBM_08453"/>
<evidence type="ECO:0000313" key="7">
    <source>
        <dbReference type="Proteomes" id="UP000006753"/>
    </source>
</evidence>
<dbReference type="GO" id="GO:0005975">
    <property type="term" value="P:carbohydrate metabolic process"/>
    <property type="evidence" value="ECO:0007669"/>
    <property type="project" value="InterPro"/>
</dbReference>
<dbReference type="eggNOG" id="KOG2499">
    <property type="taxonomic scope" value="Eukaryota"/>
</dbReference>
<dbReference type="SUPFAM" id="SSF51445">
    <property type="entry name" value="(Trans)glycosidases"/>
    <property type="match status" value="1"/>
</dbReference>
<keyword evidence="7" id="KW-1185">Reference proteome</keyword>